<gene>
    <name evidence="2" type="ORF">MCOO_02920</name>
</gene>
<dbReference type="AlphaFoldDB" id="A0A7I7KR32"/>
<proteinExistence type="predicted"/>
<dbReference type="Proteomes" id="UP000465866">
    <property type="component" value="Chromosome"/>
</dbReference>
<dbReference type="EMBL" id="AP022569">
    <property type="protein sequence ID" value="BBX44277.1"/>
    <property type="molecule type" value="Genomic_DNA"/>
</dbReference>
<evidence type="ECO:0000313" key="2">
    <source>
        <dbReference type="EMBL" id="BBX44277.1"/>
    </source>
</evidence>
<accession>A0A7I7KR32</accession>
<dbReference type="KEGG" id="mcoo:MCOO_02920"/>
<reference evidence="2 3" key="1">
    <citation type="journal article" date="2019" name="Emerg. Microbes Infect.">
        <title>Comprehensive subspecies identification of 175 nontuberculous mycobacteria species based on 7547 genomic profiles.</title>
        <authorList>
            <person name="Matsumoto Y."/>
            <person name="Kinjo T."/>
            <person name="Motooka D."/>
            <person name="Nabeya D."/>
            <person name="Jung N."/>
            <person name="Uechi K."/>
            <person name="Horii T."/>
            <person name="Iida T."/>
            <person name="Fujita J."/>
            <person name="Nakamura S."/>
        </authorList>
    </citation>
    <scope>NUCLEOTIDE SEQUENCE [LARGE SCALE GENOMIC DNA]</scope>
    <source>
        <strain evidence="2 3">JCM 12404</strain>
    </source>
</reference>
<organism evidence="2 3">
    <name type="scientific">Mycobacterium cookii</name>
    <dbReference type="NCBI Taxonomy" id="1775"/>
    <lineage>
        <taxon>Bacteria</taxon>
        <taxon>Bacillati</taxon>
        <taxon>Actinomycetota</taxon>
        <taxon>Actinomycetes</taxon>
        <taxon>Mycobacteriales</taxon>
        <taxon>Mycobacteriaceae</taxon>
        <taxon>Mycobacterium</taxon>
    </lineage>
</organism>
<protein>
    <recommendedName>
        <fullName evidence="4">PEP-CTERM sorting domain-containing protein</fullName>
    </recommendedName>
</protein>
<keyword evidence="1" id="KW-0732">Signal</keyword>
<feature type="chain" id="PRO_5029850910" description="PEP-CTERM sorting domain-containing protein" evidence="1">
    <location>
        <begin position="38"/>
        <end position="156"/>
    </location>
</feature>
<name>A0A7I7KR32_9MYCO</name>
<evidence type="ECO:0000256" key="1">
    <source>
        <dbReference type="SAM" id="SignalP"/>
    </source>
</evidence>
<keyword evidence="3" id="KW-1185">Reference proteome</keyword>
<evidence type="ECO:0000313" key="3">
    <source>
        <dbReference type="Proteomes" id="UP000465866"/>
    </source>
</evidence>
<feature type="signal peptide" evidence="1">
    <location>
        <begin position="1"/>
        <end position="37"/>
    </location>
</feature>
<dbReference type="PROSITE" id="PS51257">
    <property type="entry name" value="PROKAR_LIPOPROTEIN"/>
    <property type="match status" value="1"/>
</dbReference>
<evidence type="ECO:0008006" key="4">
    <source>
        <dbReference type="Google" id="ProtNLM"/>
    </source>
</evidence>
<sequence length="156" mass="15928">MGDPKEKKIMTTPTGMVMAAGAACAAALIGLAPAARADEPDPFQLLFGDSGINTWTPTADAYLATNDPTLAADFAANATHFEGQFFPDYLFGSVTFTDLTDALDPSAFTASPFLGGLPDTAIGDLAVGLDYTLFASGLGSLDAELLVLLGGLFGGL</sequence>
<dbReference type="RefSeq" id="WP_163774667.1">
    <property type="nucleotide sequence ID" value="NZ_AP022569.1"/>
</dbReference>